<evidence type="ECO:0000256" key="1">
    <source>
        <dbReference type="ARBA" id="ARBA00023015"/>
    </source>
</evidence>
<dbReference type="Pfam" id="PF00196">
    <property type="entry name" value="GerE"/>
    <property type="match status" value="1"/>
</dbReference>
<dbReference type="InterPro" id="IPR016032">
    <property type="entry name" value="Sig_transdc_resp-reg_C-effctor"/>
</dbReference>
<gene>
    <name evidence="5" type="ORF">C8D98_1847</name>
</gene>
<name>A0A4R1K9A2_9BACT</name>
<dbReference type="GO" id="GO:0006355">
    <property type="term" value="P:regulation of DNA-templated transcription"/>
    <property type="evidence" value="ECO:0007669"/>
    <property type="project" value="InterPro"/>
</dbReference>
<protein>
    <submittedName>
        <fullName evidence="5">DNA-binding NarL/FixJ family response regulator</fullName>
    </submittedName>
</protein>
<dbReference type="CDD" id="cd06170">
    <property type="entry name" value="LuxR_C_like"/>
    <property type="match status" value="1"/>
</dbReference>
<evidence type="ECO:0000313" key="6">
    <source>
        <dbReference type="Proteomes" id="UP000294614"/>
    </source>
</evidence>
<dbReference type="SMART" id="SM00421">
    <property type="entry name" value="HTH_LUXR"/>
    <property type="match status" value="1"/>
</dbReference>
<feature type="domain" description="HTH luxR-type" evidence="4">
    <location>
        <begin position="126"/>
        <end position="191"/>
    </location>
</feature>
<proteinExistence type="predicted"/>
<dbReference type="Proteomes" id="UP000294614">
    <property type="component" value="Unassembled WGS sequence"/>
</dbReference>
<evidence type="ECO:0000313" key="5">
    <source>
        <dbReference type="EMBL" id="TCK60966.1"/>
    </source>
</evidence>
<organism evidence="5 6">
    <name type="scientific">Seleniivibrio woodruffii</name>
    <dbReference type="NCBI Taxonomy" id="1078050"/>
    <lineage>
        <taxon>Bacteria</taxon>
        <taxon>Pseudomonadati</taxon>
        <taxon>Deferribacterota</taxon>
        <taxon>Deferribacteres</taxon>
        <taxon>Deferribacterales</taxon>
        <taxon>Geovibrionaceae</taxon>
        <taxon>Seleniivibrio</taxon>
    </lineage>
</organism>
<accession>A0A4R1K9A2</accession>
<dbReference type="Gene3D" id="1.10.10.10">
    <property type="entry name" value="Winged helix-like DNA-binding domain superfamily/Winged helix DNA-binding domain"/>
    <property type="match status" value="1"/>
</dbReference>
<dbReference type="EMBL" id="SMGG01000004">
    <property type="protein sequence ID" value="TCK60966.1"/>
    <property type="molecule type" value="Genomic_DNA"/>
</dbReference>
<dbReference type="OrthoDB" id="9807565at2"/>
<dbReference type="AlphaFoldDB" id="A0A4R1K9A2"/>
<dbReference type="PANTHER" id="PTHR44688:SF16">
    <property type="entry name" value="DNA-BINDING TRANSCRIPTIONAL ACTIVATOR DEVR_DOSR"/>
    <property type="match status" value="1"/>
</dbReference>
<keyword evidence="3" id="KW-0804">Transcription</keyword>
<dbReference type="GO" id="GO:0003677">
    <property type="term" value="F:DNA binding"/>
    <property type="evidence" value="ECO:0007669"/>
    <property type="project" value="UniProtKB-KW"/>
</dbReference>
<dbReference type="InterPro" id="IPR036388">
    <property type="entry name" value="WH-like_DNA-bd_sf"/>
</dbReference>
<keyword evidence="1" id="KW-0805">Transcription regulation</keyword>
<evidence type="ECO:0000259" key="4">
    <source>
        <dbReference type="PROSITE" id="PS50043"/>
    </source>
</evidence>
<dbReference type="PROSITE" id="PS50043">
    <property type="entry name" value="HTH_LUXR_2"/>
    <property type="match status" value="1"/>
</dbReference>
<evidence type="ECO:0000256" key="3">
    <source>
        <dbReference type="ARBA" id="ARBA00023163"/>
    </source>
</evidence>
<comment type="caution">
    <text evidence="5">The sequence shown here is derived from an EMBL/GenBank/DDBJ whole genome shotgun (WGS) entry which is preliminary data.</text>
</comment>
<dbReference type="InterPro" id="IPR000792">
    <property type="entry name" value="Tscrpt_reg_LuxR_C"/>
</dbReference>
<evidence type="ECO:0000256" key="2">
    <source>
        <dbReference type="ARBA" id="ARBA00023125"/>
    </source>
</evidence>
<dbReference type="PRINTS" id="PR00038">
    <property type="entry name" value="HTHLUXR"/>
</dbReference>
<keyword evidence="6" id="KW-1185">Reference proteome</keyword>
<reference evidence="5 6" key="1">
    <citation type="submission" date="2019-03" db="EMBL/GenBank/DDBJ databases">
        <title>Genomic Encyclopedia of Type Strains, Phase IV (KMG-IV): sequencing the most valuable type-strain genomes for metagenomic binning, comparative biology and taxonomic classification.</title>
        <authorList>
            <person name="Goeker M."/>
        </authorList>
    </citation>
    <scope>NUCLEOTIDE SEQUENCE [LARGE SCALE GENOMIC DNA]</scope>
    <source>
        <strain evidence="5 6">DSM 24984</strain>
    </source>
</reference>
<dbReference type="SUPFAM" id="SSF46894">
    <property type="entry name" value="C-terminal effector domain of the bipartite response regulators"/>
    <property type="match status" value="1"/>
</dbReference>
<keyword evidence="2 5" id="KW-0238">DNA-binding</keyword>
<sequence>MSCVLVYSRGTLFRECLAKTILDMKFVKDVRTVGNPGELPDAIREFKPDSLVVDIYSRNYGDDVLGSICANLAPEKIVLHTTRENKHLNYYNAVHGICHFVYAEDSVEVIKYSLEKCLSGGNGFMDDSFQGILTNRECEVLRLIALGKTSREIAEQLCISKNTVDTHRNKMLQKLNMANSASLVQFAYNTGLI</sequence>
<dbReference type="PANTHER" id="PTHR44688">
    <property type="entry name" value="DNA-BINDING TRANSCRIPTIONAL ACTIVATOR DEVR_DOSR"/>
    <property type="match status" value="1"/>
</dbReference>